<dbReference type="InterPro" id="IPR009057">
    <property type="entry name" value="Homeodomain-like_sf"/>
</dbReference>
<sequence length="216" mass="23923">MARTKEFDPDVVLDLAMDLFWQRGFEATSMADLVEHLGIGKASIYAAFGCKRDLFIKALRRYLELADERITGALSRPGPAVPAIRALLDHFVSEVREEHRYLGCLVSNTAVELAARDPEIAALVESGWARWETVFTSAFVRAHAQGELAADRDPRALARFLLVFLQGVWVLDRTPDAATRLRDAGDMAAAFLFDHHAPAPRPRGRAVDSLEPEPAT</sequence>
<feature type="DNA-binding region" description="H-T-H motif" evidence="4">
    <location>
        <begin position="29"/>
        <end position="48"/>
    </location>
</feature>
<keyword evidence="3" id="KW-0804">Transcription</keyword>
<gene>
    <name evidence="6" type="ORF">SAMN04244553_1821</name>
</gene>
<dbReference type="Gene3D" id="1.10.10.60">
    <property type="entry name" value="Homeodomain-like"/>
    <property type="match status" value="1"/>
</dbReference>
<organism evidence="6 7">
    <name type="scientific">Nocardia amikacinitolerans</name>
    <dbReference type="NCBI Taxonomy" id="756689"/>
    <lineage>
        <taxon>Bacteria</taxon>
        <taxon>Bacillati</taxon>
        <taxon>Actinomycetota</taxon>
        <taxon>Actinomycetes</taxon>
        <taxon>Mycobacteriales</taxon>
        <taxon>Nocardiaceae</taxon>
        <taxon>Nocardia</taxon>
    </lineage>
</organism>
<dbReference type="PANTHER" id="PTHR47506">
    <property type="entry name" value="TRANSCRIPTIONAL REGULATORY PROTEIN"/>
    <property type="match status" value="1"/>
</dbReference>
<name>A0A285L9K9_9NOCA</name>
<feature type="domain" description="HTH tetR-type" evidence="5">
    <location>
        <begin position="6"/>
        <end position="66"/>
    </location>
</feature>
<accession>A0A285L9K9</accession>
<keyword evidence="1" id="KW-0805">Transcription regulation</keyword>
<evidence type="ECO:0000256" key="3">
    <source>
        <dbReference type="ARBA" id="ARBA00023163"/>
    </source>
</evidence>
<dbReference type="PANTHER" id="PTHR47506:SF1">
    <property type="entry name" value="HTH-TYPE TRANSCRIPTIONAL REGULATOR YJDC"/>
    <property type="match status" value="1"/>
</dbReference>
<dbReference type="InterPro" id="IPR001647">
    <property type="entry name" value="HTH_TetR"/>
</dbReference>
<dbReference type="GO" id="GO:0003677">
    <property type="term" value="F:DNA binding"/>
    <property type="evidence" value="ECO:0007669"/>
    <property type="project" value="UniProtKB-UniRule"/>
</dbReference>
<dbReference type="EMBL" id="OBEG01000001">
    <property type="protein sequence ID" value="SNY80071.1"/>
    <property type="molecule type" value="Genomic_DNA"/>
</dbReference>
<dbReference type="InterPro" id="IPR011075">
    <property type="entry name" value="TetR_C"/>
</dbReference>
<keyword evidence="7" id="KW-1185">Reference proteome</keyword>
<dbReference type="Gene3D" id="1.10.357.10">
    <property type="entry name" value="Tetracycline Repressor, domain 2"/>
    <property type="match status" value="1"/>
</dbReference>
<dbReference type="RefSeq" id="WP_097244399.1">
    <property type="nucleotide sequence ID" value="NZ_OBEG01000001.1"/>
</dbReference>
<dbReference type="AlphaFoldDB" id="A0A285L9K9"/>
<dbReference type="Pfam" id="PF00440">
    <property type="entry name" value="TetR_N"/>
    <property type="match status" value="1"/>
</dbReference>
<reference evidence="6 7" key="1">
    <citation type="submission" date="2017-09" db="EMBL/GenBank/DDBJ databases">
        <authorList>
            <person name="Ehlers B."/>
            <person name="Leendertz F.H."/>
        </authorList>
    </citation>
    <scope>NUCLEOTIDE SEQUENCE [LARGE SCALE GENOMIC DNA]</scope>
    <source>
        <strain evidence="6 7">DSM 45537</strain>
    </source>
</reference>
<dbReference type="SUPFAM" id="SSF48498">
    <property type="entry name" value="Tetracyclin repressor-like, C-terminal domain"/>
    <property type="match status" value="1"/>
</dbReference>
<dbReference type="OrthoDB" id="9805134at2"/>
<evidence type="ECO:0000256" key="2">
    <source>
        <dbReference type="ARBA" id="ARBA00023125"/>
    </source>
</evidence>
<dbReference type="PROSITE" id="PS50977">
    <property type="entry name" value="HTH_TETR_2"/>
    <property type="match status" value="1"/>
</dbReference>
<evidence type="ECO:0000259" key="5">
    <source>
        <dbReference type="PROSITE" id="PS50977"/>
    </source>
</evidence>
<evidence type="ECO:0000313" key="6">
    <source>
        <dbReference type="EMBL" id="SNY80071.1"/>
    </source>
</evidence>
<dbReference type="PRINTS" id="PR00455">
    <property type="entry name" value="HTHTETR"/>
</dbReference>
<dbReference type="SUPFAM" id="SSF46689">
    <property type="entry name" value="Homeodomain-like"/>
    <property type="match status" value="1"/>
</dbReference>
<keyword evidence="2 4" id="KW-0238">DNA-binding</keyword>
<proteinExistence type="predicted"/>
<protein>
    <submittedName>
        <fullName evidence="6">Transcriptional regulator, TetR family</fullName>
    </submittedName>
</protein>
<dbReference type="InterPro" id="IPR036271">
    <property type="entry name" value="Tet_transcr_reg_TetR-rel_C_sf"/>
</dbReference>
<dbReference type="Pfam" id="PF16925">
    <property type="entry name" value="TetR_C_13"/>
    <property type="match status" value="1"/>
</dbReference>
<evidence type="ECO:0000256" key="1">
    <source>
        <dbReference type="ARBA" id="ARBA00023015"/>
    </source>
</evidence>
<evidence type="ECO:0000313" key="7">
    <source>
        <dbReference type="Proteomes" id="UP000219565"/>
    </source>
</evidence>
<evidence type="ECO:0000256" key="4">
    <source>
        <dbReference type="PROSITE-ProRule" id="PRU00335"/>
    </source>
</evidence>
<dbReference type="Proteomes" id="UP000219565">
    <property type="component" value="Unassembled WGS sequence"/>
</dbReference>
<dbReference type="STRING" id="1379680.GCA_001612615_01236"/>